<organism evidence="1 2">
    <name type="scientific">Trifolium medium</name>
    <dbReference type="NCBI Taxonomy" id="97028"/>
    <lineage>
        <taxon>Eukaryota</taxon>
        <taxon>Viridiplantae</taxon>
        <taxon>Streptophyta</taxon>
        <taxon>Embryophyta</taxon>
        <taxon>Tracheophyta</taxon>
        <taxon>Spermatophyta</taxon>
        <taxon>Magnoliopsida</taxon>
        <taxon>eudicotyledons</taxon>
        <taxon>Gunneridae</taxon>
        <taxon>Pentapetalae</taxon>
        <taxon>rosids</taxon>
        <taxon>fabids</taxon>
        <taxon>Fabales</taxon>
        <taxon>Fabaceae</taxon>
        <taxon>Papilionoideae</taxon>
        <taxon>50 kb inversion clade</taxon>
        <taxon>NPAAA clade</taxon>
        <taxon>Hologalegina</taxon>
        <taxon>IRL clade</taxon>
        <taxon>Trifolieae</taxon>
        <taxon>Trifolium</taxon>
    </lineage>
</organism>
<sequence>MKCGNDDGGKDDDE</sequence>
<proteinExistence type="predicted"/>
<dbReference type="Proteomes" id="UP000265520">
    <property type="component" value="Unassembled WGS sequence"/>
</dbReference>
<accession>A0A392VZA1</accession>
<reference evidence="1 2" key="1">
    <citation type="journal article" date="2018" name="Front. Plant Sci.">
        <title>Red Clover (Trifolium pratense) and Zigzag Clover (T. medium) - A Picture of Genomic Similarities and Differences.</title>
        <authorList>
            <person name="Dluhosova J."/>
            <person name="Istvanek J."/>
            <person name="Nedelnik J."/>
            <person name="Repkova J."/>
        </authorList>
    </citation>
    <scope>NUCLEOTIDE SEQUENCE [LARGE SCALE GENOMIC DNA]</scope>
    <source>
        <strain evidence="2">cv. 10/8</strain>
        <tissue evidence="1">Leaf</tissue>
    </source>
</reference>
<comment type="caution">
    <text evidence="1">The sequence shown here is derived from an EMBL/GenBank/DDBJ whole genome shotgun (WGS) entry which is preliminary data.</text>
</comment>
<evidence type="ECO:0000313" key="1">
    <source>
        <dbReference type="EMBL" id="MCI93526.1"/>
    </source>
</evidence>
<keyword evidence="2" id="KW-1185">Reference proteome</keyword>
<protein>
    <submittedName>
        <fullName evidence="1">Uncharacterized protein</fullName>
    </submittedName>
</protein>
<feature type="non-terminal residue" evidence="1">
    <location>
        <position position="14"/>
    </location>
</feature>
<dbReference type="EMBL" id="LXQA011331630">
    <property type="protein sequence ID" value="MCI93526.1"/>
    <property type="molecule type" value="Genomic_DNA"/>
</dbReference>
<evidence type="ECO:0000313" key="2">
    <source>
        <dbReference type="Proteomes" id="UP000265520"/>
    </source>
</evidence>
<name>A0A392VZA1_9FABA</name>